<reference evidence="3 4" key="1">
    <citation type="submission" date="2020-04" db="EMBL/GenBank/DDBJ databases">
        <authorList>
            <person name="Yoon J."/>
        </authorList>
    </citation>
    <scope>NUCLEOTIDE SEQUENCE [LARGE SCALE GENOMIC DNA]</scope>
    <source>
        <strain evidence="3 4">KMU-166</strain>
    </source>
</reference>
<proteinExistence type="predicted"/>
<dbReference type="InterPro" id="IPR050766">
    <property type="entry name" value="Bact_Lucif_Oxidored"/>
</dbReference>
<dbReference type="Gene3D" id="3.20.20.30">
    <property type="entry name" value="Luciferase-like domain"/>
    <property type="match status" value="1"/>
</dbReference>
<dbReference type="CDD" id="cd00347">
    <property type="entry name" value="Flavin_utilizing_monoxygenases"/>
    <property type="match status" value="2"/>
</dbReference>
<dbReference type="InterPro" id="IPR011251">
    <property type="entry name" value="Luciferase-like_dom"/>
</dbReference>
<dbReference type="NCBIfam" id="TIGR03558">
    <property type="entry name" value="oxido_grp_1"/>
    <property type="match status" value="1"/>
</dbReference>
<keyword evidence="4" id="KW-1185">Reference proteome</keyword>
<evidence type="ECO:0000259" key="2">
    <source>
        <dbReference type="Pfam" id="PF00296"/>
    </source>
</evidence>
<dbReference type="InterPro" id="IPR019949">
    <property type="entry name" value="CmoO-like"/>
</dbReference>
<protein>
    <submittedName>
        <fullName evidence="3">LLM class flavin-dependent oxidoreductase</fullName>
    </submittedName>
</protein>
<comment type="caution">
    <text evidence="3">The sequence shown here is derived from an EMBL/GenBank/DDBJ whole genome shotgun (WGS) entry which is preliminary data.</text>
</comment>
<dbReference type="PANTHER" id="PTHR30137">
    <property type="entry name" value="LUCIFERASE-LIKE MONOOXYGENASE"/>
    <property type="match status" value="1"/>
</dbReference>
<dbReference type="SUPFAM" id="SSF51679">
    <property type="entry name" value="Bacterial luciferase-like"/>
    <property type="match status" value="1"/>
</dbReference>
<dbReference type="Pfam" id="PF00296">
    <property type="entry name" value="Bac_luciferase"/>
    <property type="match status" value="1"/>
</dbReference>
<sequence>MAKLSVLDLAPVPAGSTIADALHNSRDLARHCEALGYQRYWVAEHHNMPGIASAATSLLISHIAAGTERILVGAGGIMLPNHAPLVIAEQFGTLAALYPDRIELGLGRAPGTDQATAYALRRNLHSNVDQFPRDVVELMHYFEPVSPGQKVRAVPGNNSNIPIWILGSSLFGAQLAAQLGLPYAFASHFAPGQLRDAVRVYRQQFKPSPQLASPYVMAGFNVFAADTQEQAHFLASSMQQAFINLRRGTPDQLSPPRENYLNSLSPGERALLADIMRCSAIGDPEMVAREVKNFINDYQVDELIVATQMYDHQARCRSYEILARCMG</sequence>
<feature type="domain" description="Luciferase-like" evidence="2">
    <location>
        <begin position="12"/>
        <end position="293"/>
    </location>
</feature>
<evidence type="ECO:0000313" key="3">
    <source>
        <dbReference type="EMBL" id="NKI16282.1"/>
    </source>
</evidence>
<gene>
    <name evidence="3" type="ORF">HCU74_02500</name>
</gene>
<dbReference type="Proteomes" id="UP000765845">
    <property type="component" value="Unassembled WGS sequence"/>
</dbReference>
<name>A0ABX1GCP6_9GAMM</name>
<dbReference type="RefSeq" id="WP_168448809.1">
    <property type="nucleotide sequence ID" value="NZ_JAAWWK010000001.1"/>
</dbReference>
<dbReference type="EMBL" id="JAAWWK010000001">
    <property type="protein sequence ID" value="NKI16282.1"/>
    <property type="molecule type" value="Genomic_DNA"/>
</dbReference>
<comment type="similarity">
    <text evidence="1">To bacterial alkanal monooxygenase alpha and beta chains.</text>
</comment>
<dbReference type="InterPro" id="IPR036661">
    <property type="entry name" value="Luciferase-like_sf"/>
</dbReference>
<dbReference type="PANTHER" id="PTHR30137:SF6">
    <property type="entry name" value="LUCIFERASE-LIKE MONOOXYGENASE"/>
    <property type="match status" value="1"/>
</dbReference>
<organism evidence="3 4">
    <name type="scientific">Spongiibacter thalassae</name>
    <dbReference type="NCBI Taxonomy" id="2721624"/>
    <lineage>
        <taxon>Bacteria</taxon>
        <taxon>Pseudomonadati</taxon>
        <taxon>Pseudomonadota</taxon>
        <taxon>Gammaproteobacteria</taxon>
        <taxon>Cellvibrionales</taxon>
        <taxon>Spongiibacteraceae</taxon>
        <taxon>Spongiibacter</taxon>
    </lineage>
</organism>
<evidence type="ECO:0000256" key="1">
    <source>
        <dbReference type="ARBA" id="ARBA00007789"/>
    </source>
</evidence>
<accession>A0ABX1GCP6</accession>
<evidence type="ECO:0000313" key="4">
    <source>
        <dbReference type="Proteomes" id="UP000765845"/>
    </source>
</evidence>